<dbReference type="GO" id="GO:0000049">
    <property type="term" value="F:tRNA binding"/>
    <property type="evidence" value="ECO:0007669"/>
    <property type="project" value="TreeGrafter"/>
</dbReference>
<dbReference type="GO" id="GO:0046872">
    <property type="term" value="F:metal ion binding"/>
    <property type="evidence" value="ECO:0007669"/>
    <property type="project" value="UniProtKB-KW"/>
</dbReference>
<dbReference type="SUPFAM" id="SSF81891">
    <property type="entry name" value="Poly A polymerase C-terminal region-like"/>
    <property type="match status" value="1"/>
</dbReference>
<dbReference type="InterPro" id="IPR002646">
    <property type="entry name" value="PolA_pol_head_dom"/>
</dbReference>
<evidence type="ECO:0000256" key="3">
    <source>
        <dbReference type="ARBA" id="ARBA00022694"/>
    </source>
</evidence>
<sequence>MKPVESIAFAEWMHHPPCSPVLSLLTNSGYLARFVGGAVRNHMLGLPVVDFDIATNALPANILALCTSAGLHAVPTGIRHGTITIFIDGAFVEVTTLRRDVDTDGRHAMVSFTEDWLEDASRRDFTLNAVYLDMDGNLYDPTTTGIADIRARRIRFIGNPQIRIQEDCLRILRFFRFYAEYGDKELDIDSLKACVDLAPSLSSLSGERVWKEFSRLLIAPMAEEVIVIMAESGVAKYLWDGPFDASQLVKFINIERCYGMNPNPISRLAALLAESNTARSVAKRLKFSNADAKRLTAAIATPKNPLMNTYECKTTIYRLGAKNFINARMLLAAKTGKDIENDLAIARHWTPPVFPLTGIDIVALGVEPGPKIGELLRLVENWWIRGGFTADKKACKSKLRRIVSNIKIN</sequence>
<dbReference type="PATRIC" id="fig|1401328.3.peg.534"/>
<reference evidence="11 12" key="1">
    <citation type="journal article" date="2013" name="PLoS ONE">
        <title>Bacterial endosymbiosis in a chordate host: long-term co-evolution and conservation of secondary metabolism.</title>
        <authorList>
            <person name="Kwan J.C."/>
            <person name="Schmidt E.W."/>
        </authorList>
    </citation>
    <scope>NUCLEOTIDE SEQUENCE [LARGE SCALE GENOMIC DNA]</scope>
    <source>
        <strain evidence="12">faulkneri L5</strain>
    </source>
</reference>
<evidence type="ECO:0000256" key="7">
    <source>
        <dbReference type="ARBA" id="ARBA00022842"/>
    </source>
</evidence>
<keyword evidence="8" id="KW-0694">RNA-binding</keyword>
<evidence type="ECO:0000256" key="5">
    <source>
        <dbReference type="ARBA" id="ARBA00022723"/>
    </source>
</evidence>
<evidence type="ECO:0000256" key="1">
    <source>
        <dbReference type="ARBA" id="ARBA00001946"/>
    </source>
</evidence>
<dbReference type="SUPFAM" id="SSF81301">
    <property type="entry name" value="Nucleotidyltransferase"/>
    <property type="match status" value="1"/>
</dbReference>
<comment type="cofactor">
    <cofactor evidence="1">
        <name>Mg(2+)</name>
        <dbReference type="ChEBI" id="CHEBI:18420"/>
    </cofactor>
</comment>
<keyword evidence="6" id="KW-0547">Nucleotide-binding</keyword>
<keyword evidence="12" id="KW-1185">Reference proteome</keyword>
<dbReference type="RefSeq" id="WP_025300635.1">
    <property type="nucleotide sequence ID" value="NZ_CP006745.1"/>
</dbReference>
<accession>V9TWS2</accession>
<evidence type="ECO:0000256" key="6">
    <source>
        <dbReference type="ARBA" id="ARBA00022741"/>
    </source>
</evidence>
<dbReference type="GO" id="GO:0000166">
    <property type="term" value="F:nucleotide binding"/>
    <property type="evidence" value="ECO:0007669"/>
    <property type="project" value="UniProtKB-KW"/>
</dbReference>
<gene>
    <name evidence="11" type="ORF">P856_541</name>
</gene>
<comment type="similarity">
    <text evidence="8">Belongs to the tRNA nucleotidyltransferase/poly(A) polymerase family.</text>
</comment>
<dbReference type="eggNOG" id="COG0617">
    <property type="taxonomic scope" value="Bacteria"/>
</dbReference>
<keyword evidence="3" id="KW-0819">tRNA processing</keyword>
<evidence type="ECO:0000259" key="10">
    <source>
        <dbReference type="Pfam" id="PF12627"/>
    </source>
</evidence>
<feature type="domain" description="tRNA nucleotidyltransferase/poly(A) polymerase RNA and SrmB- binding" evidence="10">
    <location>
        <begin position="186"/>
        <end position="238"/>
    </location>
</feature>
<keyword evidence="7" id="KW-0460">Magnesium</keyword>
<dbReference type="Gene3D" id="3.30.460.10">
    <property type="entry name" value="Beta Polymerase, domain 2"/>
    <property type="match status" value="1"/>
</dbReference>
<dbReference type="Pfam" id="PF01743">
    <property type="entry name" value="PolyA_pol"/>
    <property type="match status" value="1"/>
</dbReference>
<dbReference type="GO" id="GO:0016779">
    <property type="term" value="F:nucleotidyltransferase activity"/>
    <property type="evidence" value="ECO:0007669"/>
    <property type="project" value="UniProtKB-KW"/>
</dbReference>
<keyword evidence="4" id="KW-0548">Nucleotidyltransferase</keyword>
<dbReference type="InterPro" id="IPR050264">
    <property type="entry name" value="Bact_CCA-adding_enz_type3_sf"/>
</dbReference>
<protein>
    <submittedName>
        <fullName evidence="11">Putative poly(A) polymerase</fullName>
    </submittedName>
</protein>
<dbReference type="EMBL" id="CP006745">
    <property type="protein sequence ID" value="AHC73755.1"/>
    <property type="molecule type" value="Genomic_DNA"/>
</dbReference>
<dbReference type="CDD" id="cd05398">
    <property type="entry name" value="NT_ClassII-CCAase"/>
    <property type="match status" value="1"/>
</dbReference>
<dbReference type="Proteomes" id="UP000018700">
    <property type="component" value="Chromosome"/>
</dbReference>
<evidence type="ECO:0000256" key="2">
    <source>
        <dbReference type="ARBA" id="ARBA00022679"/>
    </source>
</evidence>
<organism evidence="11 12">
    <name type="scientific">Candidatus Endolissoclinum faulkneri L5</name>
    <dbReference type="NCBI Taxonomy" id="1401328"/>
    <lineage>
        <taxon>Bacteria</taxon>
        <taxon>Pseudomonadati</taxon>
        <taxon>Pseudomonadota</taxon>
        <taxon>Alphaproteobacteria</taxon>
        <taxon>Rhodospirillales</taxon>
        <taxon>Rhodospirillaceae</taxon>
        <taxon>Candidatus Endolissoclinum</taxon>
    </lineage>
</organism>
<name>V9TWS2_9PROT</name>
<dbReference type="PANTHER" id="PTHR46173">
    <property type="entry name" value="CCA TRNA NUCLEOTIDYLTRANSFERASE 1, MITOCHONDRIAL"/>
    <property type="match status" value="1"/>
</dbReference>
<dbReference type="InterPro" id="IPR032828">
    <property type="entry name" value="PolyA_RNA-bd"/>
</dbReference>
<dbReference type="AlphaFoldDB" id="V9TWS2"/>
<keyword evidence="5" id="KW-0479">Metal-binding</keyword>
<dbReference type="Gene3D" id="1.10.3090.10">
    <property type="entry name" value="cca-adding enzyme, domain 2"/>
    <property type="match status" value="1"/>
</dbReference>
<dbReference type="GO" id="GO:0008033">
    <property type="term" value="P:tRNA processing"/>
    <property type="evidence" value="ECO:0007669"/>
    <property type="project" value="UniProtKB-KW"/>
</dbReference>
<dbReference type="PANTHER" id="PTHR46173:SF1">
    <property type="entry name" value="CCA TRNA NUCLEOTIDYLTRANSFERASE 1, MITOCHONDRIAL"/>
    <property type="match status" value="1"/>
</dbReference>
<feature type="domain" description="Poly A polymerase head" evidence="9">
    <location>
        <begin position="32"/>
        <end position="155"/>
    </location>
</feature>
<dbReference type="STRING" id="1401328.P856_541"/>
<evidence type="ECO:0000313" key="11">
    <source>
        <dbReference type="EMBL" id="AHC73755.1"/>
    </source>
</evidence>
<keyword evidence="2 8" id="KW-0808">Transferase</keyword>
<dbReference type="HOGENOM" id="CLU_015961_2_3_5"/>
<proteinExistence type="inferred from homology"/>
<evidence type="ECO:0000256" key="4">
    <source>
        <dbReference type="ARBA" id="ARBA00022695"/>
    </source>
</evidence>
<evidence type="ECO:0000256" key="8">
    <source>
        <dbReference type="RuleBase" id="RU003953"/>
    </source>
</evidence>
<evidence type="ECO:0000259" key="9">
    <source>
        <dbReference type="Pfam" id="PF01743"/>
    </source>
</evidence>
<evidence type="ECO:0000313" key="12">
    <source>
        <dbReference type="Proteomes" id="UP000018700"/>
    </source>
</evidence>
<dbReference type="Pfam" id="PF12627">
    <property type="entry name" value="PolyA_pol_RNAbd"/>
    <property type="match status" value="1"/>
</dbReference>
<dbReference type="KEGG" id="efk:P856_541"/>
<dbReference type="OrthoDB" id="9805698at2"/>
<dbReference type="InterPro" id="IPR043519">
    <property type="entry name" value="NT_sf"/>
</dbReference>